<protein>
    <submittedName>
        <fullName evidence="1">Uncharacterized protein</fullName>
    </submittedName>
</protein>
<sequence length="194" mass="21923">MHIRQRFPRAQFQPPDGLFASLPPLTIVAPQLNALGTRILPVSWQSFSPRVARRRGGRIEPRTRPDPIIDRAERKLSDHRLTTGLPAPNQVRLRARTNRPCQTFQSQLPARGLIYVWSFLFQPAENLTPGCYSGCAAIRNCGTPWPPITPPTQPASRLLHDPVRPTIVYRFPIRLGRTRHVPQGVLPGPNHHEL</sequence>
<organism evidence="1 2">
    <name type="scientific">Lineolata rhizophorae</name>
    <dbReference type="NCBI Taxonomy" id="578093"/>
    <lineage>
        <taxon>Eukaryota</taxon>
        <taxon>Fungi</taxon>
        <taxon>Dikarya</taxon>
        <taxon>Ascomycota</taxon>
        <taxon>Pezizomycotina</taxon>
        <taxon>Dothideomycetes</taxon>
        <taxon>Dothideomycetes incertae sedis</taxon>
        <taxon>Lineolatales</taxon>
        <taxon>Lineolataceae</taxon>
        <taxon>Lineolata</taxon>
    </lineage>
</organism>
<dbReference type="Proteomes" id="UP000799766">
    <property type="component" value="Unassembled WGS sequence"/>
</dbReference>
<accession>A0A6A6PCY1</accession>
<evidence type="ECO:0000313" key="2">
    <source>
        <dbReference type="Proteomes" id="UP000799766"/>
    </source>
</evidence>
<gene>
    <name evidence="1" type="ORF">BDY21DRAFT_1859</name>
</gene>
<evidence type="ECO:0000313" key="1">
    <source>
        <dbReference type="EMBL" id="KAF2461834.1"/>
    </source>
</evidence>
<reference evidence="1" key="1">
    <citation type="journal article" date="2020" name="Stud. Mycol.">
        <title>101 Dothideomycetes genomes: a test case for predicting lifestyles and emergence of pathogens.</title>
        <authorList>
            <person name="Haridas S."/>
            <person name="Albert R."/>
            <person name="Binder M."/>
            <person name="Bloem J."/>
            <person name="Labutti K."/>
            <person name="Salamov A."/>
            <person name="Andreopoulos B."/>
            <person name="Baker S."/>
            <person name="Barry K."/>
            <person name="Bills G."/>
            <person name="Bluhm B."/>
            <person name="Cannon C."/>
            <person name="Castanera R."/>
            <person name="Culley D."/>
            <person name="Daum C."/>
            <person name="Ezra D."/>
            <person name="Gonzalez J."/>
            <person name="Henrissat B."/>
            <person name="Kuo A."/>
            <person name="Liang C."/>
            <person name="Lipzen A."/>
            <person name="Lutzoni F."/>
            <person name="Magnuson J."/>
            <person name="Mondo S."/>
            <person name="Nolan M."/>
            <person name="Ohm R."/>
            <person name="Pangilinan J."/>
            <person name="Park H.-J."/>
            <person name="Ramirez L."/>
            <person name="Alfaro M."/>
            <person name="Sun H."/>
            <person name="Tritt A."/>
            <person name="Yoshinaga Y."/>
            <person name="Zwiers L.-H."/>
            <person name="Turgeon B."/>
            <person name="Goodwin S."/>
            <person name="Spatafora J."/>
            <person name="Crous P."/>
            <person name="Grigoriev I."/>
        </authorList>
    </citation>
    <scope>NUCLEOTIDE SEQUENCE</scope>
    <source>
        <strain evidence="1">ATCC 16933</strain>
    </source>
</reference>
<proteinExistence type="predicted"/>
<keyword evidence="2" id="KW-1185">Reference proteome</keyword>
<dbReference type="AlphaFoldDB" id="A0A6A6PCY1"/>
<dbReference type="EMBL" id="MU001670">
    <property type="protein sequence ID" value="KAF2461834.1"/>
    <property type="molecule type" value="Genomic_DNA"/>
</dbReference>
<name>A0A6A6PCY1_9PEZI</name>